<accession>A0A4Q7MZT8</accession>
<evidence type="ECO:0000313" key="1">
    <source>
        <dbReference type="EMBL" id="RZS74402.1"/>
    </source>
</evidence>
<evidence type="ECO:0000313" key="2">
    <source>
        <dbReference type="Proteomes" id="UP000293874"/>
    </source>
</evidence>
<organism evidence="1 2">
    <name type="scientific">Pseudobacter ginsenosidimutans</name>
    <dbReference type="NCBI Taxonomy" id="661488"/>
    <lineage>
        <taxon>Bacteria</taxon>
        <taxon>Pseudomonadati</taxon>
        <taxon>Bacteroidota</taxon>
        <taxon>Chitinophagia</taxon>
        <taxon>Chitinophagales</taxon>
        <taxon>Chitinophagaceae</taxon>
        <taxon>Pseudobacter</taxon>
    </lineage>
</organism>
<name>A0A4Q7MZT8_9BACT</name>
<reference evidence="1 2" key="1">
    <citation type="submission" date="2019-02" db="EMBL/GenBank/DDBJ databases">
        <title>Genomic Encyclopedia of Type Strains, Phase IV (KMG-IV): sequencing the most valuable type-strain genomes for metagenomic binning, comparative biology and taxonomic classification.</title>
        <authorList>
            <person name="Goeker M."/>
        </authorList>
    </citation>
    <scope>NUCLEOTIDE SEQUENCE [LARGE SCALE GENOMIC DNA]</scope>
    <source>
        <strain evidence="1 2">DSM 18116</strain>
    </source>
</reference>
<gene>
    <name evidence="1" type="ORF">EV199_0249</name>
</gene>
<sequence length="168" mass="19814">MVSEIQQLDFLRDRIHEIRSALFANTSNEAFKLPTCIISALNIDNEGNVCFFIHRPDLYMEEYDMEFPAKLDFYRKGKPFFLKISGQAQIIIDKEEMLNYIGLPGNVDLPSLSKLLLVKVKVEHAEYFEARHKQSWQLKDWWNQMWHFFSRAKSQPRPQHALNLRPAA</sequence>
<dbReference type="OrthoDB" id="666433at2"/>
<keyword evidence="2" id="KW-1185">Reference proteome</keyword>
<proteinExistence type="predicted"/>
<dbReference type="AlphaFoldDB" id="A0A4Q7MZT8"/>
<evidence type="ECO:0008006" key="3">
    <source>
        <dbReference type="Google" id="ProtNLM"/>
    </source>
</evidence>
<dbReference type="InterPro" id="IPR012349">
    <property type="entry name" value="Split_barrel_FMN-bd"/>
</dbReference>
<dbReference type="Gene3D" id="2.30.110.10">
    <property type="entry name" value="Electron Transport, Fmn-binding Protein, Chain A"/>
    <property type="match status" value="1"/>
</dbReference>
<comment type="caution">
    <text evidence="1">The sequence shown here is derived from an EMBL/GenBank/DDBJ whole genome shotgun (WGS) entry which is preliminary data.</text>
</comment>
<dbReference type="RefSeq" id="WP_130538870.1">
    <property type="nucleotide sequence ID" value="NZ_CP042431.1"/>
</dbReference>
<protein>
    <recommendedName>
        <fullName evidence="3">General stress protein 26</fullName>
    </recommendedName>
</protein>
<dbReference type="Proteomes" id="UP000293874">
    <property type="component" value="Unassembled WGS sequence"/>
</dbReference>
<dbReference type="EMBL" id="SGXA01000001">
    <property type="protein sequence ID" value="RZS74402.1"/>
    <property type="molecule type" value="Genomic_DNA"/>
</dbReference>